<keyword evidence="9" id="KW-0732">Signal</keyword>
<dbReference type="GO" id="GO:0009279">
    <property type="term" value="C:cell outer membrane"/>
    <property type="evidence" value="ECO:0007669"/>
    <property type="project" value="UniProtKB-SubCell"/>
</dbReference>
<evidence type="ECO:0000256" key="2">
    <source>
        <dbReference type="ARBA" id="ARBA00007613"/>
    </source>
</evidence>
<dbReference type="Pfam" id="PF02321">
    <property type="entry name" value="OEP"/>
    <property type="match status" value="2"/>
</dbReference>
<keyword evidence="6" id="KW-0472">Membrane</keyword>
<keyword evidence="5" id="KW-0812">Transmembrane</keyword>
<sequence>MKKVYIIIVLLAGFTTFATAQKKWTLKECVDYALENNIAIKQAQLDRQNTELDKSDAVGSFLPTANISARHSWSIGLGQNPLTGQIQTATQQNSNGSINVNVDIYNGLQNVNRLHRANLALLANQYQLDDIKDNTSLQVVQSFLQILFNKESLKVLKAQYEVTMNELNRTNELVKEGVVPRGDALEIEANAATQEQQIVNAENNLRLSKISLAQLLLLNDYETFDIAEGDYMIPSTTIMNNTPRQIFEKSLEVRNDVKISQTNIELAEYDLKIAKGTLLPSLSGFYGFSTTVFDSELFPTNPFFVQVSDNKTHSFGLQLSIPILNGFRSRNSVRRSRINIERAKFNLEQTKIDLEATVNQAYNDTKGALKAYEAAEKTLVARREAHKYSTERFNEGMMNSFDFSQSKQRLEAAESDVVRTKYDYIFRLKILEFYFGLPLTDFK</sequence>
<evidence type="ECO:0000256" key="7">
    <source>
        <dbReference type="ARBA" id="ARBA00023237"/>
    </source>
</evidence>
<feature type="coiled-coil region" evidence="8">
    <location>
        <begin position="150"/>
        <end position="204"/>
    </location>
</feature>
<gene>
    <name evidence="10" type="ORF">C8N46_101432</name>
</gene>
<keyword evidence="3" id="KW-0813">Transport</keyword>
<evidence type="ECO:0000256" key="3">
    <source>
        <dbReference type="ARBA" id="ARBA00022448"/>
    </source>
</evidence>
<keyword evidence="4" id="KW-1134">Transmembrane beta strand</keyword>
<name>A0A2T6C675_9FLAO</name>
<dbReference type="Proteomes" id="UP000244090">
    <property type="component" value="Unassembled WGS sequence"/>
</dbReference>
<evidence type="ECO:0000256" key="5">
    <source>
        <dbReference type="ARBA" id="ARBA00022692"/>
    </source>
</evidence>
<comment type="similarity">
    <text evidence="2">Belongs to the outer membrane factor (OMF) (TC 1.B.17) family.</text>
</comment>
<feature type="chain" id="PRO_5015611949" evidence="9">
    <location>
        <begin position="21"/>
        <end position="443"/>
    </location>
</feature>
<dbReference type="InterPro" id="IPR051906">
    <property type="entry name" value="TolC-like"/>
</dbReference>
<dbReference type="RefSeq" id="WP_108113194.1">
    <property type="nucleotide sequence ID" value="NZ_QBKT01000001.1"/>
</dbReference>
<dbReference type="OrthoDB" id="9811587at2"/>
<dbReference type="PANTHER" id="PTHR30026">
    <property type="entry name" value="OUTER MEMBRANE PROTEIN TOLC"/>
    <property type="match status" value="1"/>
</dbReference>
<comment type="subcellular location">
    <subcellularLocation>
        <location evidence="1">Cell outer membrane</location>
    </subcellularLocation>
</comment>
<dbReference type="GO" id="GO:0015288">
    <property type="term" value="F:porin activity"/>
    <property type="evidence" value="ECO:0007669"/>
    <property type="project" value="TreeGrafter"/>
</dbReference>
<dbReference type="GO" id="GO:1990281">
    <property type="term" value="C:efflux pump complex"/>
    <property type="evidence" value="ECO:0007669"/>
    <property type="project" value="TreeGrafter"/>
</dbReference>
<dbReference type="GO" id="GO:0015562">
    <property type="term" value="F:efflux transmembrane transporter activity"/>
    <property type="evidence" value="ECO:0007669"/>
    <property type="project" value="InterPro"/>
</dbReference>
<evidence type="ECO:0000256" key="4">
    <source>
        <dbReference type="ARBA" id="ARBA00022452"/>
    </source>
</evidence>
<feature type="signal peptide" evidence="9">
    <location>
        <begin position="1"/>
        <end position="20"/>
    </location>
</feature>
<evidence type="ECO:0000313" key="11">
    <source>
        <dbReference type="Proteomes" id="UP000244090"/>
    </source>
</evidence>
<evidence type="ECO:0000256" key="6">
    <source>
        <dbReference type="ARBA" id="ARBA00023136"/>
    </source>
</evidence>
<accession>A0A2T6C675</accession>
<comment type="caution">
    <text evidence="10">The sequence shown here is derived from an EMBL/GenBank/DDBJ whole genome shotgun (WGS) entry which is preliminary data.</text>
</comment>
<proteinExistence type="inferred from homology"/>
<evidence type="ECO:0000313" key="10">
    <source>
        <dbReference type="EMBL" id="PTX63824.1"/>
    </source>
</evidence>
<keyword evidence="11" id="KW-1185">Reference proteome</keyword>
<dbReference type="SUPFAM" id="SSF56954">
    <property type="entry name" value="Outer membrane efflux proteins (OEP)"/>
    <property type="match status" value="1"/>
</dbReference>
<dbReference type="Gene3D" id="1.20.1600.10">
    <property type="entry name" value="Outer membrane efflux proteins (OEP)"/>
    <property type="match status" value="1"/>
</dbReference>
<evidence type="ECO:0000256" key="1">
    <source>
        <dbReference type="ARBA" id="ARBA00004442"/>
    </source>
</evidence>
<evidence type="ECO:0000256" key="9">
    <source>
        <dbReference type="SAM" id="SignalP"/>
    </source>
</evidence>
<dbReference type="PANTHER" id="PTHR30026:SF20">
    <property type="entry name" value="OUTER MEMBRANE PROTEIN TOLC"/>
    <property type="match status" value="1"/>
</dbReference>
<reference evidence="10 11" key="1">
    <citation type="submission" date="2018-04" db="EMBL/GenBank/DDBJ databases">
        <title>Genomic Encyclopedia of Archaeal and Bacterial Type Strains, Phase II (KMG-II): from individual species to whole genera.</title>
        <authorList>
            <person name="Goeker M."/>
        </authorList>
    </citation>
    <scope>NUCLEOTIDE SEQUENCE [LARGE SCALE GENOMIC DNA]</scope>
    <source>
        <strain evidence="10 11">DSM 25731</strain>
    </source>
</reference>
<dbReference type="AlphaFoldDB" id="A0A2T6C675"/>
<dbReference type="InterPro" id="IPR003423">
    <property type="entry name" value="OMP_efflux"/>
</dbReference>
<keyword evidence="7" id="KW-0998">Cell outer membrane</keyword>
<evidence type="ECO:0000256" key="8">
    <source>
        <dbReference type="SAM" id="Coils"/>
    </source>
</evidence>
<organism evidence="10 11">
    <name type="scientific">Kordia periserrulae</name>
    <dbReference type="NCBI Taxonomy" id="701523"/>
    <lineage>
        <taxon>Bacteria</taxon>
        <taxon>Pseudomonadati</taxon>
        <taxon>Bacteroidota</taxon>
        <taxon>Flavobacteriia</taxon>
        <taxon>Flavobacteriales</taxon>
        <taxon>Flavobacteriaceae</taxon>
        <taxon>Kordia</taxon>
    </lineage>
</organism>
<protein>
    <submittedName>
        <fullName evidence="10">Outer membrane protein</fullName>
    </submittedName>
</protein>
<dbReference type="EMBL" id="QBKT01000001">
    <property type="protein sequence ID" value="PTX63824.1"/>
    <property type="molecule type" value="Genomic_DNA"/>
</dbReference>
<keyword evidence="8" id="KW-0175">Coiled coil</keyword>